<evidence type="ECO:0000256" key="10">
    <source>
        <dbReference type="ARBA" id="ARBA00031323"/>
    </source>
</evidence>
<organism evidence="12 13">
    <name type="scientific">Kaistia nematophila</name>
    <dbReference type="NCBI Taxonomy" id="2994654"/>
    <lineage>
        <taxon>Bacteria</taxon>
        <taxon>Pseudomonadati</taxon>
        <taxon>Pseudomonadota</taxon>
        <taxon>Alphaproteobacteria</taxon>
        <taxon>Hyphomicrobiales</taxon>
        <taxon>Kaistiaceae</taxon>
        <taxon>Kaistia</taxon>
    </lineage>
</organism>
<name>A0A9X3E0F4_9HYPH</name>
<dbReference type="InterPro" id="IPR000682">
    <property type="entry name" value="PCMT"/>
</dbReference>
<dbReference type="GO" id="GO:0005737">
    <property type="term" value="C:cytoplasm"/>
    <property type="evidence" value="ECO:0007669"/>
    <property type="project" value="UniProtKB-SubCell"/>
</dbReference>
<comment type="subcellular location">
    <subcellularLocation>
        <location evidence="1">Cytoplasm</location>
    </subcellularLocation>
</comment>
<comment type="similarity">
    <text evidence="2">Belongs to the methyltransferase superfamily. L-isoaspartyl/D-aspartyl protein methyltransferase family.</text>
</comment>
<evidence type="ECO:0000256" key="5">
    <source>
        <dbReference type="ARBA" id="ARBA00022490"/>
    </source>
</evidence>
<dbReference type="PANTHER" id="PTHR11579:SF0">
    <property type="entry name" value="PROTEIN-L-ISOASPARTATE(D-ASPARTATE) O-METHYLTRANSFERASE"/>
    <property type="match status" value="1"/>
</dbReference>
<dbReference type="SUPFAM" id="SSF53335">
    <property type="entry name" value="S-adenosyl-L-methionine-dependent methyltransferases"/>
    <property type="match status" value="1"/>
</dbReference>
<keyword evidence="6 12" id="KW-0489">Methyltransferase</keyword>
<gene>
    <name evidence="12" type="ORF">OSH07_06475</name>
</gene>
<evidence type="ECO:0000256" key="7">
    <source>
        <dbReference type="ARBA" id="ARBA00022679"/>
    </source>
</evidence>
<dbReference type="EC" id="2.1.1.77" evidence="3"/>
<evidence type="ECO:0000256" key="1">
    <source>
        <dbReference type="ARBA" id="ARBA00004496"/>
    </source>
</evidence>
<dbReference type="NCBIfam" id="NF001453">
    <property type="entry name" value="PRK00312.1"/>
    <property type="match status" value="1"/>
</dbReference>
<evidence type="ECO:0000256" key="6">
    <source>
        <dbReference type="ARBA" id="ARBA00022603"/>
    </source>
</evidence>
<dbReference type="AlphaFoldDB" id="A0A9X3E0F4"/>
<keyword evidence="8" id="KW-0949">S-adenosyl-L-methionine</keyword>
<keyword evidence="5" id="KW-0963">Cytoplasm</keyword>
<dbReference type="InterPro" id="IPR029063">
    <property type="entry name" value="SAM-dependent_MTases_sf"/>
</dbReference>
<evidence type="ECO:0000256" key="3">
    <source>
        <dbReference type="ARBA" id="ARBA00011890"/>
    </source>
</evidence>
<dbReference type="GO" id="GO:0004719">
    <property type="term" value="F:protein-L-isoaspartate (D-aspartate) O-methyltransferase activity"/>
    <property type="evidence" value="ECO:0007669"/>
    <property type="project" value="UniProtKB-EC"/>
</dbReference>
<evidence type="ECO:0000256" key="8">
    <source>
        <dbReference type="ARBA" id="ARBA00022691"/>
    </source>
</evidence>
<proteinExistence type="inferred from homology"/>
<evidence type="ECO:0000313" key="12">
    <source>
        <dbReference type="EMBL" id="MCX5568831.1"/>
    </source>
</evidence>
<sequence>MALEAVQFHPMDYEAFDDNLVPIAQFLLRLRQFGIMDRRMVDAFEAIPRQPFQPLDAKRSPLFNERPQPIDCGQLDTPPLLAARIIEALAPTTRCRVLDVGTGTGYLAAVLSRLSRRVYTVDRFRTLVSAAQSRFEMLRIANITAVFGDGLDGWPEKGPFDRIVSSASAPAVPPAFVEALSTNGTLVMPIGPDEGIQTLTRFIRVDRQLVATPICPVRMVPLIKGRAARL</sequence>
<comment type="caution">
    <text evidence="12">The sequence shown here is derived from an EMBL/GenBank/DDBJ whole genome shotgun (WGS) entry which is preliminary data.</text>
</comment>
<dbReference type="Proteomes" id="UP001144805">
    <property type="component" value="Unassembled WGS sequence"/>
</dbReference>
<protein>
    <recommendedName>
        <fullName evidence="4">Protein-L-isoaspartate O-methyltransferase</fullName>
        <ecNumber evidence="3">2.1.1.77</ecNumber>
    </recommendedName>
    <alternativeName>
        <fullName evidence="11">L-isoaspartyl protein carboxyl methyltransferase</fullName>
    </alternativeName>
    <alternativeName>
        <fullName evidence="9">Protein L-isoaspartyl methyltransferase</fullName>
    </alternativeName>
    <alternativeName>
        <fullName evidence="10">Protein-beta-aspartate methyltransferase</fullName>
    </alternativeName>
</protein>
<accession>A0A9X3E0F4</accession>
<dbReference type="EMBL" id="JAPKNK010000002">
    <property type="protein sequence ID" value="MCX5568831.1"/>
    <property type="molecule type" value="Genomic_DNA"/>
</dbReference>
<evidence type="ECO:0000256" key="11">
    <source>
        <dbReference type="ARBA" id="ARBA00031350"/>
    </source>
</evidence>
<dbReference type="PROSITE" id="PS01279">
    <property type="entry name" value="PCMT"/>
    <property type="match status" value="1"/>
</dbReference>
<evidence type="ECO:0000256" key="9">
    <source>
        <dbReference type="ARBA" id="ARBA00030757"/>
    </source>
</evidence>
<dbReference type="Pfam" id="PF01135">
    <property type="entry name" value="PCMT"/>
    <property type="match status" value="1"/>
</dbReference>
<dbReference type="CDD" id="cd02440">
    <property type="entry name" value="AdoMet_MTases"/>
    <property type="match status" value="1"/>
</dbReference>
<keyword evidence="13" id="KW-1185">Reference proteome</keyword>
<keyword evidence="7 12" id="KW-0808">Transferase</keyword>
<dbReference type="PANTHER" id="PTHR11579">
    <property type="entry name" value="PROTEIN-L-ISOASPARTATE O-METHYLTRANSFERASE"/>
    <property type="match status" value="1"/>
</dbReference>
<dbReference type="Gene3D" id="3.40.50.150">
    <property type="entry name" value="Vaccinia Virus protein VP39"/>
    <property type="match status" value="1"/>
</dbReference>
<reference evidence="12" key="1">
    <citation type="submission" date="2022-11" db="EMBL/GenBank/DDBJ databases">
        <title>Biodiversity and phylogenetic relationships of bacteria.</title>
        <authorList>
            <person name="Machado R.A.R."/>
            <person name="Bhat A."/>
            <person name="Loulou A."/>
            <person name="Kallel S."/>
        </authorList>
    </citation>
    <scope>NUCLEOTIDE SEQUENCE</scope>
    <source>
        <strain evidence="12">K-TC2</strain>
    </source>
</reference>
<evidence type="ECO:0000256" key="2">
    <source>
        <dbReference type="ARBA" id="ARBA00005369"/>
    </source>
</evidence>
<evidence type="ECO:0000313" key="13">
    <source>
        <dbReference type="Proteomes" id="UP001144805"/>
    </source>
</evidence>
<evidence type="ECO:0000256" key="4">
    <source>
        <dbReference type="ARBA" id="ARBA00013346"/>
    </source>
</evidence>
<dbReference type="RefSeq" id="WP_266337791.1">
    <property type="nucleotide sequence ID" value="NZ_JAPKNK010000002.1"/>
</dbReference>
<dbReference type="GO" id="GO:0032259">
    <property type="term" value="P:methylation"/>
    <property type="evidence" value="ECO:0007669"/>
    <property type="project" value="UniProtKB-KW"/>
</dbReference>